<dbReference type="KEGG" id="dya:Dyak_GE23318"/>
<dbReference type="eggNOG" id="KOG1192">
    <property type="taxonomic scope" value="Eukaryota"/>
</dbReference>
<dbReference type="CDD" id="cd03784">
    <property type="entry name" value="GT1_Gtf-like"/>
    <property type="match status" value="1"/>
</dbReference>
<accession>B4PND7</accession>
<dbReference type="PANTHER" id="PTHR48043:SF159">
    <property type="entry name" value="EG:EG0003.4 PROTEIN-RELATED"/>
    <property type="match status" value="1"/>
</dbReference>
<comment type="similarity">
    <text evidence="1 4">Belongs to the UDP-glycosyltransferase family.</text>
</comment>
<organism evidence="6 7">
    <name type="scientific">Drosophila yakuba</name>
    <name type="common">Fruit fly</name>
    <dbReference type="NCBI Taxonomy" id="7245"/>
    <lineage>
        <taxon>Eukaryota</taxon>
        <taxon>Metazoa</taxon>
        <taxon>Ecdysozoa</taxon>
        <taxon>Arthropoda</taxon>
        <taxon>Hexapoda</taxon>
        <taxon>Insecta</taxon>
        <taxon>Pterygota</taxon>
        <taxon>Neoptera</taxon>
        <taxon>Endopterygota</taxon>
        <taxon>Diptera</taxon>
        <taxon>Brachycera</taxon>
        <taxon>Muscomorpha</taxon>
        <taxon>Ephydroidea</taxon>
        <taxon>Drosophilidae</taxon>
        <taxon>Drosophila</taxon>
        <taxon>Sophophora</taxon>
    </lineage>
</organism>
<feature type="signal peptide" evidence="5">
    <location>
        <begin position="1"/>
        <end position="17"/>
    </location>
</feature>
<evidence type="ECO:0000256" key="1">
    <source>
        <dbReference type="ARBA" id="ARBA00009995"/>
    </source>
</evidence>
<keyword evidence="3 4" id="KW-0808">Transferase</keyword>
<comment type="subcellular location">
    <subcellularLocation>
        <location evidence="5">Membrane</location>
        <topology evidence="5">Single-pass membrane protein</topology>
    </subcellularLocation>
</comment>
<keyword evidence="2 4" id="KW-0328">Glycosyltransferase</keyword>
<dbReference type="GO" id="GO:0015020">
    <property type="term" value="F:glucuronosyltransferase activity"/>
    <property type="evidence" value="ECO:0007669"/>
    <property type="project" value="UniProtKB-EC"/>
</dbReference>
<protein>
    <recommendedName>
        <fullName evidence="5">UDP-glucuronosyltransferase</fullName>
        <ecNumber evidence="5">2.4.1.17</ecNumber>
    </recommendedName>
</protein>
<feature type="chain" id="PRO_5005123362" description="UDP-glucuronosyltransferase" evidence="5">
    <location>
        <begin position="18"/>
        <end position="520"/>
    </location>
</feature>
<keyword evidence="7" id="KW-1185">Reference proteome</keyword>
<gene>
    <name evidence="6" type="primary">Dyak\GE23318</name>
    <name evidence="6" type="synonym">dyak_GLEANR_7115</name>
    <name evidence="6" type="synonym">GE23318</name>
    <name evidence="6" type="ORF">Dyak_GE23318</name>
</gene>
<keyword evidence="5" id="KW-1133">Transmembrane helix</keyword>
<evidence type="ECO:0000256" key="3">
    <source>
        <dbReference type="ARBA" id="ARBA00022679"/>
    </source>
</evidence>
<keyword evidence="5" id="KW-0812">Transmembrane</keyword>
<dbReference type="HOGENOM" id="CLU_012949_0_2_1"/>
<evidence type="ECO:0000313" key="7">
    <source>
        <dbReference type="Proteomes" id="UP000002282"/>
    </source>
</evidence>
<keyword evidence="5" id="KW-0732">Signal</keyword>
<dbReference type="FunFam" id="3.40.50.2000:FF:000021">
    <property type="entry name" value="UDP-glucuronosyltransferase"/>
    <property type="match status" value="1"/>
</dbReference>
<dbReference type="EMBL" id="CM000160">
    <property type="protein sequence ID" value="EDW99219.1"/>
    <property type="molecule type" value="Genomic_DNA"/>
</dbReference>
<keyword evidence="5" id="KW-0472">Membrane</keyword>
<feature type="transmembrane region" description="Helical" evidence="5">
    <location>
        <begin position="479"/>
        <end position="502"/>
    </location>
</feature>
<dbReference type="InterPro" id="IPR002213">
    <property type="entry name" value="UDP_glucos_trans"/>
</dbReference>
<dbReference type="InterPro" id="IPR035595">
    <property type="entry name" value="UDP_glycos_trans_CS"/>
</dbReference>
<sequence>MWPILLLLCLLPGYLEGARILAVFPLPSPSHYFFALPYLKSLASLGHEITSVSPYPQKEPFENIHDIPVPEVFENFNEVLRIASTPRSTWRSSDFINEYVLNLTRTVLNNEGVRRSILGPQKPHFDLVVMDVWRFDVLIGLAAYFDAPIIGLGSYGTDWKIDELMGNISPMSYLQSPSSRFYDLEAYGQRLSYLVERTLMHINYKWRHVRKQEALYRQYFPSIAERKPLSKISRNFSLVLLNQHFTLGPPRPYVPNMIEVGGLHVNPKPEALPAELDNFIQGAGESGVIYFSLGTNVKSKSLSEDRRKVLLETFASLPQRVLWKFEDEQLPGKPSNVFISKWFSQQSILAHRNVKLFITHGGLLSTIESIHHGKPMLGLPCLFDQFRNMAHVQQMGLGLVLNIKEMTSEDFNSTIRRLLTNKTFEETARITAARHRDQPMKPLDTAIWWTEYVLRHKGAAHMQVAGKDLDFVRYHSLDVFGTFLIGALGLPVVIIFCIYVILRKCILQKKDTNEAIKKMQ</sequence>
<dbReference type="InterPro" id="IPR050271">
    <property type="entry name" value="UDP-glycosyltransferase"/>
</dbReference>
<dbReference type="PANTHER" id="PTHR48043">
    <property type="entry name" value="EG:EG0003.4 PROTEIN-RELATED"/>
    <property type="match status" value="1"/>
</dbReference>
<name>B4PND7_DROYA</name>
<evidence type="ECO:0000256" key="4">
    <source>
        <dbReference type="RuleBase" id="RU003718"/>
    </source>
</evidence>
<dbReference type="AlphaFoldDB" id="B4PND7"/>
<reference evidence="6 7" key="2">
    <citation type="journal article" date="2007" name="PLoS Biol.">
        <title>Principles of genome evolution in the Drosophila melanogaster species group.</title>
        <authorList>
            <person name="Ranz J.M."/>
            <person name="Maurin D."/>
            <person name="Chan Y.S."/>
            <person name="von Grotthuss M."/>
            <person name="Hillier L.W."/>
            <person name="Roote J."/>
            <person name="Ashburner M."/>
            <person name="Bergman C.M."/>
        </authorList>
    </citation>
    <scope>NUCLEOTIDE SEQUENCE [LARGE SCALE GENOMIC DNA]</scope>
    <source>
        <strain evidence="7">Tai18E2 / Tucson 14021-0261.01</strain>
    </source>
</reference>
<evidence type="ECO:0000256" key="5">
    <source>
        <dbReference type="RuleBase" id="RU362059"/>
    </source>
</evidence>
<dbReference type="SUPFAM" id="SSF53756">
    <property type="entry name" value="UDP-Glycosyltransferase/glycogen phosphorylase"/>
    <property type="match status" value="1"/>
</dbReference>
<dbReference type="OrthoDB" id="5835829at2759"/>
<proteinExistence type="inferred from homology"/>
<evidence type="ECO:0000313" key="6">
    <source>
        <dbReference type="EMBL" id="EDW99219.1"/>
    </source>
</evidence>
<comment type="catalytic activity">
    <reaction evidence="5">
        <text>glucuronate acceptor + UDP-alpha-D-glucuronate = acceptor beta-D-glucuronoside + UDP + H(+)</text>
        <dbReference type="Rhea" id="RHEA:21032"/>
        <dbReference type="ChEBI" id="CHEBI:15378"/>
        <dbReference type="ChEBI" id="CHEBI:58052"/>
        <dbReference type="ChEBI" id="CHEBI:58223"/>
        <dbReference type="ChEBI" id="CHEBI:132367"/>
        <dbReference type="ChEBI" id="CHEBI:132368"/>
        <dbReference type="EC" id="2.4.1.17"/>
    </reaction>
</comment>
<dbReference type="Pfam" id="PF00201">
    <property type="entry name" value="UDPGT"/>
    <property type="match status" value="1"/>
</dbReference>
<dbReference type="PhylomeDB" id="B4PND7"/>
<dbReference type="EC" id="2.4.1.17" evidence="5"/>
<dbReference type="OMA" id="SPSHYFF"/>
<dbReference type="Gene3D" id="3.40.50.2000">
    <property type="entry name" value="Glycogen Phosphorylase B"/>
    <property type="match status" value="1"/>
</dbReference>
<reference evidence="6 7" key="1">
    <citation type="journal article" date="2007" name="Nature">
        <title>Evolution of genes and genomes on the Drosophila phylogeny.</title>
        <authorList>
            <consortium name="Drosophila 12 Genomes Consortium"/>
            <person name="Clark A.G."/>
            <person name="Eisen M.B."/>
            <person name="Smith D.R."/>
            <person name="Bergman C.M."/>
            <person name="Oliver B."/>
            <person name="Markow T.A."/>
            <person name="Kaufman T.C."/>
            <person name="Kellis M."/>
            <person name="Gelbart W."/>
            <person name="Iyer V.N."/>
            <person name="Pollard D.A."/>
            <person name="Sackton T.B."/>
            <person name="Larracuente A.M."/>
            <person name="Singh N.D."/>
            <person name="Abad J.P."/>
            <person name="Abt D.N."/>
            <person name="Adryan B."/>
            <person name="Aguade M."/>
            <person name="Akashi H."/>
            <person name="Anderson W.W."/>
            <person name="Aquadro C.F."/>
            <person name="Ardell D.H."/>
            <person name="Arguello R."/>
            <person name="Artieri C.G."/>
            <person name="Barbash D.A."/>
            <person name="Barker D."/>
            <person name="Barsanti P."/>
            <person name="Batterham P."/>
            <person name="Batzoglou S."/>
            <person name="Begun D."/>
            <person name="Bhutkar A."/>
            <person name="Blanco E."/>
            <person name="Bosak S.A."/>
            <person name="Bradley R.K."/>
            <person name="Brand A.D."/>
            <person name="Brent M.R."/>
            <person name="Brooks A.N."/>
            <person name="Brown R.H."/>
            <person name="Butlin R.K."/>
            <person name="Caggese C."/>
            <person name="Calvi B.R."/>
            <person name="Bernardo de Carvalho A."/>
            <person name="Caspi A."/>
            <person name="Castrezana S."/>
            <person name="Celniker S.E."/>
            <person name="Chang J.L."/>
            <person name="Chapple C."/>
            <person name="Chatterji S."/>
            <person name="Chinwalla A."/>
            <person name="Civetta A."/>
            <person name="Clifton S.W."/>
            <person name="Comeron J.M."/>
            <person name="Costello J.C."/>
            <person name="Coyne J.A."/>
            <person name="Daub J."/>
            <person name="David R.G."/>
            <person name="Delcher A.L."/>
            <person name="Delehaunty K."/>
            <person name="Do C.B."/>
            <person name="Ebling H."/>
            <person name="Edwards K."/>
            <person name="Eickbush T."/>
            <person name="Evans J.D."/>
            <person name="Filipski A."/>
            <person name="Findeiss S."/>
            <person name="Freyhult E."/>
            <person name="Fulton L."/>
            <person name="Fulton R."/>
            <person name="Garcia A.C."/>
            <person name="Gardiner A."/>
            <person name="Garfield D.A."/>
            <person name="Garvin B.E."/>
            <person name="Gibson G."/>
            <person name="Gilbert D."/>
            <person name="Gnerre S."/>
            <person name="Godfrey J."/>
            <person name="Good R."/>
            <person name="Gotea V."/>
            <person name="Gravely B."/>
            <person name="Greenberg A.J."/>
            <person name="Griffiths-Jones S."/>
            <person name="Gross S."/>
            <person name="Guigo R."/>
            <person name="Gustafson E.A."/>
            <person name="Haerty W."/>
            <person name="Hahn M.W."/>
            <person name="Halligan D.L."/>
            <person name="Halpern A.L."/>
            <person name="Halter G.M."/>
            <person name="Han M.V."/>
            <person name="Heger A."/>
            <person name="Hillier L."/>
            <person name="Hinrichs A.S."/>
            <person name="Holmes I."/>
            <person name="Hoskins R.A."/>
            <person name="Hubisz M.J."/>
            <person name="Hultmark D."/>
            <person name="Huntley M.A."/>
            <person name="Jaffe D.B."/>
            <person name="Jagadeeshan S."/>
            <person name="Jeck W.R."/>
            <person name="Johnson J."/>
            <person name="Jones C.D."/>
            <person name="Jordan W.C."/>
            <person name="Karpen G.H."/>
            <person name="Kataoka E."/>
            <person name="Keightley P.D."/>
            <person name="Kheradpour P."/>
            <person name="Kirkness E.F."/>
            <person name="Koerich L.B."/>
            <person name="Kristiansen K."/>
            <person name="Kudrna D."/>
            <person name="Kulathinal R.J."/>
            <person name="Kumar S."/>
            <person name="Kwok R."/>
            <person name="Lander E."/>
            <person name="Langley C.H."/>
            <person name="Lapoint R."/>
            <person name="Lazzaro B.P."/>
            <person name="Lee S.J."/>
            <person name="Levesque L."/>
            <person name="Li R."/>
            <person name="Lin C.F."/>
            <person name="Lin M.F."/>
            <person name="Lindblad-Toh K."/>
            <person name="Llopart A."/>
            <person name="Long M."/>
            <person name="Low L."/>
            <person name="Lozovsky E."/>
            <person name="Lu J."/>
            <person name="Luo M."/>
            <person name="Machado C.A."/>
            <person name="Makalowski W."/>
            <person name="Marzo M."/>
            <person name="Matsuda M."/>
            <person name="Matzkin L."/>
            <person name="McAllister B."/>
            <person name="McBride C.S."/>
            <person name="McKernan B."/>
            <person name="McKernan K."/>
            <person name="Mendez-Lago M."/>
            <person name="Minx P."/>
            <person name="Mollenhauer M.U."/>
            <person name="Montooth K."/>
            <person name="Mount S.M."/>
            <person name="Mu X."/>
            <person name="Myers E."/>
            <person name="Negre B."/>
            <person name="Newfeld S."/>
            <person name="Nielsen R."/>
            <person name="Noor M.A."/>
            <person name="O'Grady P."/>
            <person name="Pachter L."/>
            <person name="Papaceit M."/>
            <person name="Parisi M.J."/>
            <person name="Parisi M."/>
            <person name="Parts L."/>
            <person name="Pedersen J.S."/>
            <person name="Pesole G."/>
            <person name="Phillippy A.M."/>
            <person name="Ponting C.P."/>
            <person name="Pop M."/>
            <person name="Porcelli D."/>
            <person name="Powell J.R."/>
            <person name="Prohaska S."/>
            <person name="Pruitt K."/>
            <person name="Puig M."/>
            <person name="Quesneville H."/>
            <person name="Ram K.R."/>
            <person name="Rand D."/>
            <person name="Rasmussen M.D."/>
            <person name="Reed L.K."/>
            <person name="Reenan R."/>
            <person name="Reily A."/>
            <person name="Remington K.A."/>
            <person name="Rieger T.T."/>
            <person name="Ritchie M.G."/>
            <person name="Robin C."/>
            <person name="Rogers Y.H."/>
            <person name="Rohde C."/>
            <person name="Rozas J."/>
            <person name="Rubenfield M.J."/>
            <person name="Ruiz A."/>
            <person name="Russo S."/>
            <person name="Salzberg S.L."/>
            <person name="Sanchez-Gracia A."/>
            <person name="Saranga D.J."/>
            <person name="Sato H."/>
            <person name="Schaeffer S.W."/>
            <person name="Schatz M.C."/>
            <person name="Schlenke T."/>
            <person name="Schwartz R."/>
            <person name="Segarra C."/>
            <person name="Singh R.S."/>
            <person name="Sirot L."/>
            <person name="Sirota M."/>
            <person name="Sisneros N.B."/>
            <person name="Smith C.D."/>
            <person name="Smith T.F."/>
            <person name="Spieth J."/>
            <person name="Stage D.E."/>
            <person name="Stark A."/>
            <person name="Stephan W."/>
            <person name="Strausberg R.L."/>
            <person name="Strempel S."/>
            <person name="Sturgill D."/>
            <person name="Sutton G."/>
            <person name="Sutton G.G."/>
            <person name="Tao W."/>
            <person name="Teichmann S."/>
            <person name="Tobari Y.N."/>
            <person name="Tomimura Y."/>
            <person name="Tsolas J.M."/>
            <person name="Valente V.L."/>
            <person name="Venter E."/>
            <person name="Venter J.C."/>
            <person name="Vicario S."/>
            <person name="Vieira F.G."/>
            <person name="Vilella A.J."/>
            <person name="Villasante A."/>
            <person name="Walenz B."/>
            <person name="Wang J."/>
            <person name="Wasserman M."/>
            <person name="Watts T."/>
            <person name="Wilson D."/>
            <person name="Wilson R.K."/>
            <person name="Wing R.A."/>
            <person name="Wolfner M.F."/>
            <person name="Wong A."/>
            <person name="Wong G.K."/>
            <person name="Wu C.I."/>
            <person name="Wu G."/>
            <person name="Yamamoto D."/>
            <person name="Yang H.P."/>
            <person name="Yang S.P."/>
            <person name="Yorke J.A."/>
            <person name="Yoshida K."/>
            <person name="Zdobnov E."/>
            <person name="Zhang P."/>
            <person name="Zhang Y."/>
            <person name="Zimin A.V."/>
            <person name="Baldwin J."/>
            <person name="Abdouelleil A."/>
            <person name="Abdulkadir J."/>
            <person name="Abebe A."/>
            <person name="Abera B."/>
            <person name="Abreu J."/>
            <person name="Acer S.C."/>
            <person name="Aftuck L."/>
            <person name="Alexander A."/>
            <person name="An P."/>
            <person name="Anderson E."/>
            <person name="Anderson S."/>
            <person name="Arachi H."/>
            <person name="Azer M."/>
            <person name="Bachantsang P."/>
            <person name="Barry A."/>
            <person name="Bayul T."/>
            <person name="Berlin A."/>
            <person name="Bessette D."/>
            <person name="Bloom T."/>
            <person name="Blye J."/>
            <person name="Boguslavskiy L."/>
            <person name="Bonnet C."/>
            <person name="Boukhgalter B."/>
            <person name="Bourzgui I."/>
            <person name="Brown A."/>
            <person name="Cahill P."/>
            <person name="Channer S."/>
            <person name="Cheshatsang Y."/>
            <person name="Chuda L."/>
            <person name="Citroen M."/>
            <person name="Collymore A."/>
            <person name="Cooke P."/>
            <person name="Costello M."/>
            <person name="D'Aco K."/>
            <person name="Daza R."/>
            <person name="De Haan G."/>
            <person name="DeGray S."/>
            <person name="DeMaso C."/>
            <person name="Dhargay N."/>
            <person name="Dooley K."/>
            <person name="Dooley E."/>
            <person name="Doricent M."/>
            <person name="Dorje P."/>
            <person name="Dorjee K."/>
            <person name="Dupes A."/>
            <person name="Elong R."/>
            <person name="Falk J."/>
            <person name="Farina A."/>
            <person name="Faro S."/>
            <person name="Ferguson D."/>
            <person name="Fisher S."/>
            <person name="Foley C.D."/>
            <person name="Franke A."/>
            <person name="Friedrich D."/>
            <person name="Gadbois L."/>
            <person name="Gearin G."/>
            <person name="Gearin C.R."/>
            <person name="Giannoukos G."/>
            <person name="Goode T."/>
            <person name="Graham J."/>
            <person name="Grandbois E."/>
            <person name="Grewal S."/>
            <person name="Gyaltsen K."/>
            <person name="Hafez N."/>
            <person name="Hagos B."/>
            <person name="Hall J."/>
            <person name="Henson C."/>
            <person name="Hollinger A."/>
            <person name="Honan T."/>
            <person name="Huard M.D."/>
            <person name="Hughes L."/>
            <person name="Hurhula B."/>
            <person name="Husby M.E."/>
            <person name="Kamat A."/>
            <person name="Kanga B."/>
            <person name="Kashin S."/>
            <person name="Khazanovich D."/>
            <person name="Kisner P."/>
            <person name="Lance K."/>
            <person name="Lara M."/>
            <person name="Lee W."/>
            <person name="Lennon N."/>
            <person name="Letendre F."/>
            <person name="LeVine R."/>
            <person name="Lipovsky A."/>
            <person name="Liu X."/>
            <person name="Liu J."/>
            <person name="Liu S."/>
            <person name="Lokyitsang T."/>
            <person name="Lokyitsang Y."/>
            <person name="Lubonja R."/>
            <person name="Lui A."/>
            <person name="MacDonald P."/>
            <person name="Magnisalis V."/>
            <person name="Maru K."/>
            <person name="Matthews C."/>
            <person name="McCusker W."/>
            <person name="McDonough S."/>
            <person name="Mehta T."/>
            <person name="Meldrim J."/>
            <person name="Meneus L."/>
            <person name="Mihai O."/>
            <person name="Mihalev A."/>
            <person name="Mihova T."/>
            <person name="Mittelman R."/>
            <person name="Mlenga V."/>
            <person name="Montmayeur A."/>
            <person name="Mulrain L."/>
            <person name="Navidi A."/>
            <person name="Naylor J."/>
            <person name="Negash T."/>
            <person name="Nguyen T."/>
            <person name="Nguyen N."/>
            <person name="Nicol R."/>
            <person name="Norbu C."/>
            <person name="Norbu N."/>
            <person name="Novod N."/>
            <person name="O'Neill B."/>
            <person name="Osman S."/>
            <person name="Markiewicz E."/>
            <person name="Oyono O.L."/>
            <person name="Patti C."/>
            <person name="Phunkhang P."/>
            <person name="Pierre F."/>
            <person name="Priest M."/>
            <person name="Raghuraman S."/>
            <person name="Rege F."/>
            <person name="Reyes R."/>
            <person name="Rise C."/>
            <person name="Rogov P."/>
            <person name="Ross K."/>
            <person name="Ryan E."/>
            <person name="Settipalli S."/>
            <person name="Shea T."/>
            <person name="Sherpa N."/>
            <person name="Shi L."/>
            <person name="Shih D."/>
            <person name="Sparrow T."/>
            <person name="Spaulding J."/>
            <person name="Stalker J."/>
            <person name="Stange-Thomann N."/>
            <person name="Stavropoulos S."/>
            <person name="Stone C."/>
            <person name="Strader C."/>
            <person name="Tesfaye S."/>
            <person name="Thomson T."/>
            <person name="Thoulutsang Y."/>
            <person name="Thoulutsang D."/>
            <person name="Topham K."/>
            <person name="Topping I."/>
            <person name="Tsamla T."/>
            <person name="Vassiliev H."/>
            <person name="Vo A."/>
            <person name="Wangchuk T."/>
            <person name="Wangdi T."/>
            <person name="Weiand M."/>
            <person name="Wilkinson J."/>
            <person name="Wilson A."/>
            <person name="Yadav S."/>
            <person name="Young G."/>
            <person name="Yu Q."/>
            <person name="Zembek L."/>
            <person name="Zhong D."/>
            <person name="Zimmer A."/>
            <person name="Zwirko Z."/>
            <person name="Jaffe D.B."/>
            <person name="Alvarez P."/>
            <person name="Brockman W."/>
            <person name="Butler J."/>
            <person name="Chin C."/>
            <person name="Gnerre S."/>
            <person name="Grabherr M."/>
            <person name="Kleber M."/>
            <person name="Mauceli E."/>
            <person name="MacCallum I."/>
        </authorList>
    </citation>
    <scope>NUCLEOTIDE SEQUENCE [LARGE SCALE GENOMIC DNA]</scope>
    <source>
        <strain evidence="7">Tai18E2 / Tucson 14021-0261.01</strain>
    </source>
</reference>
<dbReference type="Proteomes" id="UP000002282">
    <property type="component" value="Chromosome 3R"/>
</dbReference>
<dbReference type="GO" id="GO:0016020">
    <property type="term" value="C:membrane"/>
    <property type="evidence" value="ECO:0007669"/>
    <property type="project" value="UniProtKB-SubCell"/>
</dbReference>
<dbReference type="PROSITE" id="PS00375">
    <property type="entry name" value="UDPGT"/>
    <property type="match status" value="1"/>
</dbReference>
<evidence type="ECO:0000256" key="2">
    <source>
        <dbReference type="ARBA" id="ARBA00022676"/>
    </source>
</evidence>